<feature type="signal peptide" evidence="6">
    <location>
        <begin position="1"/>
        <end position="19"/>
    </location>
</feature>
<evidence type="ECO:0000256" key="3">
    <source>
        <dbReference type="ARBA" id="ARBA00023136"/>
    </source>
</evidence>
<dbReference type="Proteomes" id="UP000244173">
    <property type="component" value="Chromosome"/>
</dbReference>
<dbReference type="EMBL" id="CP028519">
    <property type="protein sequence ID" value="AVY93547.1"/>
    <property type="molecule type" value="Genomic_DNA"/>
</dbReference>
<dbReference type="AlphaFoldDB" id="A0A2S0P8C9"/>
<feature type="chain" id="PRO_5015460385" evidence="6">
    <location>
        <begin position="20"/>
        <end position="318"/>
    </location>
</feature>
<sequence>MTKIHLAVLAALLAGCATQNPVPKSVELPVSPVRQAEAQATAAQPQQKTLKRKLAIGRFTNETRYGRTFVTDDNLDPIGKQASDMLANRLVASNRFLVFERQDLNRIKAEQAILQQADLVGVDTLILGSVTEFGRSTTGKSGFLSATKIQTARAKVEIRLVDARTGHVFFSANGAGEASTESGQVAGFGSKADYDGSLNDRAIGAALSDVQTALMNKLDARPWRTDILKVSGRQLYISGGERQGLRVGDMLDVMHEGEKVKSGQTGFRIALPGTQVARVRVVQLFGDNDSNEGAVAELVSGSLGKARTSDLYIAESRH</sequence>
<name>A0A2S0P8C9_9NEIS</name>
<keyword evidence="1" id="KW-1003">Cell membrane</keyword>
<evidence type="ECO:0000313" key="7">
    <source>
        <dbReference type="EMBL" id="AVY93547.1"/>
    </source>
</evidence>
<evidence type="ECO:0000256" key="1">
    <source>
        <dbReference type="ARBA" id="ARBA00022475"/>
    </source>
</evidence>
<dbReference type="RefSeq" id="WP_028498524.1">
    <property type="nucleotide sequence ID" value="NZ_CP028519.1"/>
</dbReference>
<proteinExistence type="predicted"/>
<evidence type="ECO:0000256" key="5">
    <source>
        <dbReference type="ARBA" id="ARBA00023288"/>
    </source>
</evidence>
<reference evidence="7 8" key="1">
    <citation type="submission" date="2018-04" db="EMBL/GenBank/DDBJ databases">
        <title>Denitrifier Microvirgula.</title>
        <authorList>
            <person name="Anderson E."/>
            <person name="Jang J."/>
            <person name="Ishii S."/>
        </authorList>
    </citation>
    <scope>NUCLEOTIDE SEQUENCE [LARGE SCALE GENOMIC DNA]</scope>
    <source>
        <strain evidence="7 8">BE2.4</strain>
    </source>
</reference>
<dbReference type="Gene3D" id="3.40.50.10610">
    <property type="entry name" value="ABC-type transport auxiliary lipoprotein component"/>
    <property type="match status" value="1"/>
</dbReference>
<dbReference type="PANTHER" id="PTHR41164:SF1">
    <property type="entry name" value="CURLI PRODUCTION ASSEMBLY_TRANSPORT COMPONENT CSGG"/>
    <property type="match status" value="1"/>
</dbReference>
<accession>A0A2S0P8C9</accession>
<keyword evidence="2 6" id="KW-0732">Signal</keyword>
<evidence type="ECO:0000256" key="6">
    <source>
        <dbReference type="SAM" id="SignalP"/>
    </source>
</evidence>
<evidence type="ECO:0000313" key="8">
    <source>
        <dbReference type="Proteomes" id="UP000244173"/>
    </source>
</evidence>
<dbReference type="GO" id="GO:0030288">
    <property type="term" value="C:outer membrane-bounded periplasmic space"/>
    <property type="evidence" value="ECO:0007669"/>
    <property type="project" value="InterPro"/>
</dbReference>
<dbReference type="Pfam" id="PF03783">
    <property type="entry name" value="CsgG"/>
    <property type="match status" value="1"/>
</dbReference>
<dbReference type="KEGG" id="maer:DAI18_05420"/>
<keyword evidence="4" id="KW-0564">Palmitate</keyword>
<evidence type="ECO:0000256" key="2">
    <source>
        <dbReference type="ARBA" id="ARBA00022729"/>
    </source>
</evidence>
<keyword evidence="5" id="KW-0449">Lipoprotein</keyword>
<dbReference type="OrthoDB" id="9793163at2"/>
<dbReference type="InterPro" id="IPR005534">
    <property type="entry name" value="Curli_assmbl/transp-comp_CsgG"/>
</dbReference>
<dbReference type="PANTHER" id="PTHR41164">
    <property type="entry name" value="CURLI PRODUCTION ASSEMBLY/TRANSPORT COMPONENT CSGG"/>
    <property type="match status" value="1"/>
</dbReference>
<keyword evidence="8" id="KW-1185">Reference proteome</keyword>
<organism evidence="7 8">
    <name type="scientific">Microvirgula aerodenitrificans</name>
    <dbReference type="NCBI Taxonomy" id="57480"/>
    <lineage>
        <taxon>Bacteria</taxon>
        <taxon>Pseudomonadati</taxon>
        <taxon>Pseudomonadota</taxon>
        <taxon>Betaproteobacteria</taxon>
        <taxon>Neisseriales</taxon>
        <taxon>Aquaspirillaceae</taxon>
        <taxon>Microvirgula</taxon>
    </lineage>
</organism>
<evidence type="ECO:0000256" key="4">
    <source>
        <dbReference type="ARBA" id="ARBA00023139"/>
    </source>
</evidence>
<keyword evidence="3" id="KW-0472">Membrane</keyword>
<dbReference type="PROSITE" id="PS51257">
    <property type="entry name" value="PROKAR_LIPOPROTEIN"/>
    <property type="match status" value="1"/>
</dbReference>
<protein>
    <submittedName>
        <fullName evidence="7">Curli production assembly protein CsgG</fullName>
    </submittedName>
</protein>
<gene>
    <name evidence="7" type="ORF">DAI18_05420</name>
</gene>
<dbReference type="STRING" id="1122240.GCA_000620105_01140"/>